<evidence type="ECO:0000256" key="4">
    <source>
        <dbReference type="ARBA" id="ARBA00022722"/>
    </source>
</evidence>
<evidence type="ECO:0000259" key="10">
    <source>
        <dbReference type="Pfam" id="PF01693"/>
    </source>
</evidence>
<dbReference type="Proteomes" id="UP001175271">
    <property type="component" value="Unassembled WGS sequence"/>
</dbReference>
<dbReference type="GO" id="GO:0004523">
    <property type="term" value="F:RNA-DNA hybrid ribonuclease activity"/>
    <property type="evidence" value="ECO:0007669"/>
    <property type="project" value="UniProtKB-EC"/>
</dbReference>
<name>A0AA39I754_9BILA</name>
<keyword evidence="7" id="KW-0378">Hydrolase</keyword>
<gene>
    <name evidence="11" type="ORF">QR680_013243</name>
</gene>
<keyword evidence="8" id="KW-0460">Magnesium</keyword>
<evidence type="ECO:0000256" key="1">
    <source>
        <dbReference type="ARBA" id="ARBA00001946"/>
    </source>
</evidence>
<keyword evidence="5" id="KW-0479">Metal-binding</keyword>
<dbReference type="AlphaFoldDB" id="A0AA39I754"/>
<comment type="caution">
    <text evidence="11">The sequence shown here is derived from an EMBL/GenBank/DDBJ whole genome shotgun (WGS) entry which is preliminary data.</text>
</comment>
<dbReference type="EMBL" id="JAUCMV010000002">
    <property type="protein sequence ID" value="KAK0417853.1"/>
    <property type="molecule type" value="Genomic_DNA"/>
</dbReference>
<dbReference type="GO" id="GO:0046872">
    <property type="term" value="F:metal ion binding"/>
    <property type="evidence" value="ECO:0007669"/>
    <property type="project" value="UniProtKB-KW"/>
</dbReference>
<dbReference type="PANTHER" id="PTHR10642">
    <property type="entry name" value="RIBONUCLEASE H1"/>
    <property type="match status" value="1"/>
</dbReference>
<evidence type="ECO:0000256" key="9">
    <source>
        <dbReference type="SAM" id="MobiDB-lite"/>
    </source>
</evidence>
<evidence type="ECO:0000256" key="6">
    <source>
        <dbReference type="ARBA" id="ARBA00022759"/>
    </source>
</evidence>
<evidence type="ECO:0000256" key="7">
    <source>
        <dbReference type="ARBA" id="ARBA00022801"/>
    </source>
</evidence>
<dbReference type="InterPro" id="IPR050092">
    <property type="entry name" value="RNase_H"/>
</dbReference>
<feature type="region of interest" description="Disordered" evidence="9">
    <location>
        <begin position="280"/>
        <end position="306"/>
    </location>
</feature>
<keyword evidence="6" id="KW-0255">Endonuclease</keyword>
<comment type="similarity">
    <text evidence="2">Belongs to the RNase H family.</text>
</comment>
<evidence type="ECO:0000256" key="2">
    <source>
        <dbReference type="ARBA" id="ARBA00005300"/>
    </source>
</evidence>
<dbReference type="Pfam" id="PF01693">
    <property type="entry name" value="Cauli_VI"/>
    <property type="match status" value="3"/>
</dbReference>
<accession>A0AA39I754</accession>
<feature type="region of interest" description="Disordered" evidence="9">
    <location>
        <begin position="49"/>
        <end position="80"/>
    </location>
</feature>
<evidence type="ECO:0000256" key="8">
    <source>
        <dbReference type="ARBA" id="ARBA00022842"/>
    </source>
</evidence>
<dbReference type="EC" id="3.1.26.4" evidence="3"/>
<feature type="domain" description="Ribonuclease H1 N-terminal" evidence="10">
    <location>
        <begin position="85"/>
        <end position="127"/>
    </location>
</feature>
<feature type="compositionally biased region" description="Polar residues" evidence="9">
    <location>
        <begin position="58"/>
        <end position="72"/>
    </location>
</feature>
<dbReference type="InterPro" id="IPR009027">
    <property type="entry name" value="Ribosomal_bL9/RNase_H1_N"/>
</dbReference>
<dbReference type="GO" id="GO:0043137">
    <property type="term" value="P:DNA replication, removal of RNA primer"/>
    <property type="evidence" value="ECO:0007669"/>
    <property type="project" value="TreeGrafter"/>
</dbReference>
<dbReference type="InterPro" id="IPR037056">
    <property type="entry name" value="RNase_H1_N_sf"/>
</dbReference>
<keyword evidence="12" id="KW-1185">Reference proteome</keyword>
<evidence type="ECO:0000256" key="3">
    <source>
        <dbReference type="ARBA" id="ARBA00012180"/>
    </source>
</evidence>
<comment type="cofactor">
    <cofactor evidence="1">
        <name>Mg(2+)</name>
        <dbReference type="ChEBI" id="CHEBI:18420"/>
    </cofactor>
</comment>
<dbReference type="SUPFAM" id="SSF55658">
    <property type="entry name" value="L9 N-domain-like"/>
    <property type="match status" value="3"/>
</dbReference>
<feature type="region of interest" description="Disordered" evidence="9">
    <location>
        <begin position="197"/>
        <end position="224"/>
    </location>
</feature>
<organism evidence="11 12">
    <name type="scientific">Steinernema hermaphroditum</name>
    <dbReference type="NCBI Taxonomy" id="289476"/>
    <lineage>
        <taxon>Eukaryota</taxon>
        <taxon>Metazoa</taxon>
        <taxon>Ecdysozoa</taxon>
        <taxon>Nematoda</taxon>
        <taxon>Chromadorea</taxon>
        <taxon>Rhabditida</taxon>
        <taxon>Tylenchina</taxon>
        <taxon>Panagrolaimomorpha</taxon>
        <taxon>Strongyloidoidea</taxon>
        <taxon>Steinernematidae</taxon>
        <taxon>Steinernema</taxon>
    </lineage>
</organism>
<feature type="domain" description="Ribonuclease H1 N-terminal" evidence="10">
    <location>
        <begin position="147"/>
        <end position="190"/>
    </location>
</feature>
<dbReference type="Gene3D" id="3.40.970.10">
    <property type="entry name" value="Ribonuclease H1, N-terminal domain"/>
    <property type="match status" value="3"/>
</dbReference>
<sequence>MKVPSPDPWLSARCALRGFFERLQCFSAPIICIFWLVSGAEDRLRRAESAERPRECSNPGSGAVNNTTTADQSHSPHSGSPGMSFYGVAHGFKRGVFESWDEAQAQIKGFPQPVYKKFSSRGDAEEYVKKRTPESVSLDDFDEDADKFYAVARGKVVGVFSDYDKVKNSIADFPQALHKKFGTAAEARAYYEKFAKGKEGEKEAEEEPEGEKKKSPPPKGQKEEAAAFYAVAKGHKTGVFATWAECKQQTDGFKGAKFKKFDNEEDAKLFAEGKTLKQIEERKRKASTSEKKEEVVLKRSKRLAAK</sequence>
<dbReference type="FunFam" id="3.40.970.10:FF:000001">
    <property type="entry name" value="Ribonuclease H1"/>
    <property type="match status" value="2"/>
</dbReference>
<reference evidence="11" key="1">
    <citation type="submission" date="2023-06" db="EMBL/GenBank/DDBJ databases">
        <title>Genomic analysis of the entomopathogenic nematode Steinernema hermaphroditum.</title>
        <authorList>
            <person name="Schwarz E.M."/>
            <person name="Heppert J.K."/>
            <person name="Baniya A."/>
            <person name="Schwartz H.T."/>
            <person name="Tan C.-H."/>
            <person name="Antoshechkin I."/>
            <person name="Sternberg P.W."/>
            <person name="Goodrich-Blair H."/>
            <person name="Dillman A.R."/>
        </authorList>
    </citation>
    <scope>NUCLEOTIDE SEQUENCE</scope>
    <source>
        <strain evidence="11">PS9179</strain>
        <tissue evidence="11">Whole animal</tissue>
    </source>
</reference>
<keyword evidence="4" id="KW-0540">Nuclease</keyword>
<protein>
    <recommendedName>
        <fullName evidence="3">ribonuclease H</fullName>
        <ecNumber evidence="3">3.1.26.4</ecNumber>
    </recommendedName>
</protein>
<feature type="domain" description="Ribonuclease H1 N-terminal" evidence="10">
    <location>
        <begin position="228"/>
        <end position="270"/>
    </location>
</feature>
<dbReference type="PANTHER" id="PTHR10642:SF26">
    <property type="entry name" value="RIBONUCLEASE H1"/>
    <property type="match status" value="1"/>
</dbReference>
<evidence type="ECO:0000256" key="5">
    <source>
        <dbReference type="ARBA" id="ARBA00022723"/>
    </source>
</evidence>
<feature type="compositionally biased region" description="Basic and acidic residues" evidence="9">
    <location>
        <begin position="210"/>
        <end position="224"/>
    </location>
</feature>
<feature type="compositionally biased region" description="Basic and acidic residues" evidence="9">
    <location>
        <begin position="280"/>
        <end position="297"/>
    </location>
</feature>
<proteinExistence type="inferred from homology"/>
<evidence type="ECO:0000313" key="12">
    <source>
        <dbReference type="Proteomes" id="UP001175271"/>
    </source>
</evidence>
<dbReference type="InterPro" id="IPR011320">
    <property type="entry name" value="RNase_H1_N"/>
</dbReference>
<evidence type="ECO:0000313" key="11">
    <source>
        <dbReference type="EMBL" id="KAK0417853.1"/>
    </source>
</evidence>